<reference evidence="3 4" key="1">
    <citation type="submission" date="2020-04" db="EMBL/GenBank/DDBJ databases">
        <authorList>
            <person name="Alioto T."/>
            <person name="Alioto T."/>
            <person name="Gomez Garrido J."/>
        </authorList>
    </citation>
    <scope>NUCLEOTIDE SEQUENCE [LARGE SCALE GENOMIC DNA]</scope>
</reference>
<dbReference type="EMBL" id="CADEPI010000180">
    <property type="protein sequence ID" value="CAB3379181.1"/>
    <property type="molecule type" value="Genomic_DNA"/>
</dbReference>
<dbReference type="PANTHER" id="PTHR21275:SF1">
    <property type="entry name" value="RWD DOMAIN-CONTAINING PROTEIN 4"/>
    <property type="match status" value="1"/>
</dbReference>
<name>A0A8S1DF69_9INSE</name>
<dbReference type="OrthoDB" id="10045773at2759"/>
<dbReference type="PANTHER" id="PTHR21275">
    <property type="entry name" value="RWD DOMAIN-CONTAINING PROTEIN 4"/>
    <property type="match status" value="1"/>
</dbReference>
<dbReference type="PROSITE" id="PS50908">
    <property type="entry name" value="RWD"/>
    <property type="match status" value="1"/>
</dbReference>
<evidence type="ECO:0000259" key="2">
    <source>
        <dbReference type="PROSITE" id="PS50908"/>
    </source>
</evidence>
<organism evidence="3 4">
    <name type="scientific">Cloeon dipterum</name>
    <dbReference type="NCBI Taxonomy" id="197152"/>
    <lineage>
        <taxon>Eukaryota</taxon>
        <taxon>Metazoa</taxon>
        <taxon>Ecdysozoa</taxon>
        <taxon>Arthropoda</taxon>
        <taxon>Hexapoda</taxon>
        <taxon>Insecta</taxon>
        <taxon>Pterygota</taxon>
        <taxon>Palaeoptera</taxon>
        <taxon>Ephemeroptera</taxon>
        <taxon>Pisciforma</taxon>
        <taxon>Baetidae</taxon>
        <taxon>Cloeon</taxon>
    </lineage>
</organism>
<comment type="caution">
    <text evidence="3">The sequence shown here is derived from an EMBL/GenBank/DDBJ whole genome shotgun (WGS) entry which is preliminary data.</text>
</comment>
<dbReference type="CDD" id="cd23817">
    <property type="entry name" value="RWD-RWDD4"/>
    <property type="match status" value="1"/>
</dbReference>
<dbReference type="Proteomes" id="UP000494165">
    <property type="component" value="Unassembled WGS sequence"/>
</dbReference>
<dbReference type="SUPFAM" id="SSF54495">
    <property type="entry name" value="UBC-like"/>
    <property type="match status" value="1"/>
</dbReference>
<evidence type="ECO:0000313" key="3">
    <source>
        <dbReference type="EMBL" id="CAB3379181.1"/>
    </source>
</evidence>
<feature type="domain" description="RWD" evidence="2">
    <location>
        <begin position="14"/>
        <end position="116"/>
    </location>
</feature>
<dbReference type="Gene3D" id="3.10.110.10">
    <property type="entry name" value="Ubiquitin Conjugating Enzyme"/>
    <property type="match status" value="1"/>
</dbReference>
<proteinExistence type="predicted"/>
<dbReference type="InterPro" id="IPR042770">
    <property type="entry name" value="RWDD4"/>
</dbReference>
<dbReference type="SMART" id="SM00591">
    <property type="entry name" value="RWD"/>
    <property type="match status" value="1"/>
</dbReference>
<accession>A0A8S1DF69</accession>
<feature type="region of interest" description="Disordered" evidence="1">
    <location>
        <begin position="139"/>
        <end position="172"/>
    </location>
</feature>
<dbReference type="InterPro" id="IPR016135">
    <property type="entry name" value="UBQ-conjugating_enzyme/RWD"/>
</dbReference>
<gene>
    <name evidence="3" type="ORF">CLODIP_2_CD05447</name>
</gene>
<evidence type="ECO:0000256" key="1">
    <source>
        <dbReference type="SAM" id="MobiDB-lite"/>
    </source>
</evidence>
<dbReference type="InterPro" id="IPR006575">
    <property type="entry name" value="RWD_dom"/>
</dbReference>
<dbReference type="AlphaFoldDB" id="A0A8S1DF69"/>
<keyword evidence="4" id="KW-1185">Reference proteome</keyword>
<protein>
    <recommendedName>
        <fullName evidence="2">RWD domain-containing protein</fullName>
    </recommendedName>
</protein>
<sequence>MIFLLILVQEAQDDEREVLLSIYEGDPLFKQLSPKIFQYKYGEDNTSQSFLLEITWGDNYPDEIPIINMDTFYNKHLIAEVRQHIVDEVSKEAVNNIGMGMTYTLFEWVKERLDELVSAQPDSIAEAVSSRLVIADTQEQESMSGGAAVPKARKEALSKAQKRKQWDRMEKGEKLRGHDWVDVIKHLSQTGGKDVTEQSAISSTN</sequence>
<dbReference type="Pfam" id="PF05773">
    <property type="entry name" value="RWD"/>
    <property type="match status" value="1"/>
</dbReference>
<evidence type="ECO:0000313" key="4">
    <source>
        <dbReference type="Proteomes" id="UP000494165"/>
    </source>
</evidence>